<evidence type="ECO:0000259" key="4">
    <source>
        <dbReference type="PROSITE" id="PS51007"/>
    </source>
</evidence>
<evidence type="ECO:0000256" key="2">
    <source>
        <dbReference type="ARBA" id="ARBA00023004"/>
    </source>
</evidence>
<evidence type="ECO:0000256" key="3">
    <source>
        <dbReference type="PROSITE-ProRule" id="PRU00433"/>
    </source>
</evidence>
<keyword evidence="6" id="KW-1185">Reference proteome</keyword>
<gene>
    <name evidence="5" type="ORF">WI372_08215</name>
</gene>
<dbReference type="Proteomes" id="UP001484239">
    <property type="component" value="Unassembled WGS sequence"/>
</dbReference>
<dbReference type="RefSeq" id="WP_405286741.1">
    <property type="nucleotide sequence ID" value="NZ_JBBHLI010000004.1"/>
</dbReference>
<dbReference type="PROSITE" id="PS51257">
    <property type="entry name" value="PROKAR_LIPOPROTEIN"/>
    <property type="match status" value="1"/>
</dbReference>
<sequence length="702" mass="76013">MTVSAIRIAVASFAGIALLTGCETLSDADAIALDDDDIGGVVTSADGPEAGVWVIAETDDFETRFARIVVTDDEGRYLVPDLPEADYRLWVRGYGLVDSEAVPGVRGARLDLEARVAPDAASAAEVYPAAYWYAMMGLPSDDEVAGLEGGMNEYLTWVKNMGCVGCHQLGNAATRTIPSAFADAATSEEAWWRRISSGQAGGNMTSLASRFDGLPIRYLAEWTDRIAAGELPAHTPERPSGLERNVVATVRDWSSPQFYMHDLSGTDRRDPTVNGYGALYGAPELSTDEMPILDPVTNTATVFDLPVRDDDTPTTNAAAAMGPSPYWGEERIWDSRANVHNPMLDQDGRVWLTARVRGPENPEFCREGSDHPSAALYPKDRTGRHLAVFDPTTEEYRFVDTCFSTHHLQFAYGPGNRLWTSGGGDVVGWLDTDEFLATGDAATAQGWAPLVLDHNGNGRQDAWTEPGEEADSALDRRVDNGFYAVMPEPRGDAVWGSNAFRFPGSITRLMPGDDPPGTALAEVYEPPLPGFGVRGADIDKNGVVWTSLGSGHLGEFDRSKCTGPLSGPDANGQHCPEGWTLHDLPGPGFADLPEYSVESSYYTWVDQHDSLGLGEDVPIATGNLFDGVHALVDGDFVTLRIPYPLGFYTKGFEGRIDDPDAGWKGRGLWVPEGDRTPWLKEGGQGSKPIVVHFQVRPDPLAR</sequence>
<keyword evidence="2 3" id="KW-0408">Iron</keyword>
<reference evidence="5 6" key="1">
    <citation type="submission" date="2024-02" db="EMBL/GenBank/DDBJ databases">
        <title>A novel Gemmatimonadota bacterium.</title>
        <authorList>
            <person name="Du Z.-J."/>
            <person name="Ye Y.-Q."/>
        </authorList>
    </citation>
    <scope>NUCLEOTIDE SEQUENCE [LARGE SCALE GENOMIC DNA]</scope>
    <source>
        <strain evidence="5 6">DH-20</strain>
    </source>
</reference>
<evidence type="ECO:0000313" key="5">
    <source>
        <dbReference type="EMBL" id="MEK9500957.1"/>
    </source>
</evidence>
<feature type="domain" description="Cytochrome c" evidence="4">
    <location>
        <begin position="145"/>
        <end position="227"/>
    </location>
</feature>
<comment type="caution">
    <text evidence="5">The sequence shown here is derived from an EMBL/GenBank/DDBJ whole genome shotgun (WGS) entry which is preliminary data.</text>
</comment>
<evidence type="ECO:0000313" key="6">
    <source>
        <dbReference type="Proteomes" id="UP001484239"/>
    </source>
</evidence>
<protein>
    <submittedName>
        <fullName evidence="5">Carboxypeptidase-like regulatory domain-containing protein</fullName>
    </submittedName>
</protein>
<organism evidence="5 6">
    <name type="scientific">Gaopeijia maritima</name>
    <dbReference type="NCBI Taxonomy" id="3119007"/>
    <lineage>
        <taxon>Bacteria</taxon>
        <taxon>Pseudomonadati</taxon>
        <taxon>Gemmatimonadota</taxon>
        <taxon>Longimicrobiia</taxon>
        <taxon>Gaopeijiales</taxon>
        <taxon>Gaopeijiaceae</taxon>
        <taxon>Gaopeijia</taxon>
    </lineage>
</organism>
<dbReference type="EMBL" id="JBBHLI010000004">
    <property type="protein sequence ID" value="MEK9500957.1"/>
    <property type="molecule type" value="Genomic_DNA"/>
</dbReference>
<dbReference type="PROSITE" id="PS51007">
    <property type="entry name" value="CYTC"/>
    <property type="match status" value="1"/>
</dbReference>
<name>A0ABU9E8A7_9BACT</name>
<dbReference type="InterPro" id="IPR009056">
    <property type="entry name" value="Cyt_c-like_dom"/>
</dbReference>
<proteinExistence type="predicted"/>
<keyword evidence="1 3" id="KW-0479">Metal-binding</keyword>
<evidence type="ECO:0000256" key="1">
    <source>
        <dbReference type="ARBA" id="ARBA00022723"/>
    </source>
</evidence>
<accession>A0ABU9E8A7</accession>
<keyword evidence="3" id="KW-0349">Heme</keyword>